<organism evidence="2 3">
    <name type="scientific">Ophiocordyceps unilateralis</name>
    <name type="common">Zombie-ant fungus</name>
    <name type="synonym">Torrubia unilateralis</name>
    <dbReference type="NCBI Taxonomy" id="268505"/>
    <lineage>
        <taxon>Eukaryota</taxon>
        <taxon>Fungi</taxon>
        <taxon>Dikarya</taxon>
        <taxon>Ascomycota</taxon>
        <taxon>Pezizomycotina</taxon>
        <taxon>Sordariomycetes</taxon>
        <taxon>Hypocreomycetidae</taxon>
        <taxon>Hypocreales</taxon>
        <taxon>Ophiocordycipitaceae</taxon>
        <taxon>Ophiocordyceps</taxon>
    </lineage>
</organism>
<protein>
    <submittedName>
        <fullName evidence="2">Uncharacterized protein</fullName>
    </submittedName>
</protein>
<dbReference type="EMBL" id="LAZP02000414">
    <property type="protein sequence ID" value="PFH57390.1"/>
    <property type="molecule type" value="Genomic_DNA"/>
</dbReference>
<accession>A0A2A9P956</accession>
<evidence type="ECO:0000313" key="2">
    <source>
        <dbReference type="EMBL" id="PFH57390.1"/>
    </source>
</evidence>
<comment type="caution">
    <text evidence="2">The sequence shown here is derived from an EMBL/GenBank/DDBJ whole genome shotgun (WGS) entry which is preliminary data.</text>
</comment>
<proteinExistence type="predicted"/>
<feature type="region of interest" description="Disordered" evidence="1">
    <location>
        <begin position="22"/>
        <end position="82"/>
    </location>
</feature>
<dbReference type="AlphaFoldDB" id="A0A2A9P956"/>
<sequence>MQPRSRLLLVSQGATSSLLVHLLPPSDGGLDADAAEDEGDAEPLHAGQAVAEGDDGEHHGEHFAGDGYGHEEDGGEGREGVD</sequence>
<evidence type="ECO:0000313" key="3">
    <source>
        <dbReference type="Proteomes" id="UP000037136"/>
    </source>
</evidence>
<evidence type="ECO:0000256" key="1">
    <source>
        <dbReference type="SAM" id="MobiDB-lite"/>
    </source>
</evidence>
<keyword evidence="3" id="KW-1185">Reference proteome</keyword>
<reference evidence="2 3" key="1">
    <citation type="journal article" date="2015" name="BMC Genomics">
        <title>Gene expression during zombie ant biting behavior reflects the complexity underlying fungal parasitic behavioral manipulation.</title>
        <authorList>
            <person name="de Bekker C."/>
            <person name="Ohm R.A."/>
            <person name="Loreto R.G."/>
            <person name="Sebastian A."/>
            <person name="Albert I."/>
            <person name="Merrow M."/>
            <person name="Brachmann A."/>
            <person name="Hughes D.P."/>
        </authorList>
    </citation>
    <scope>NUCLEOTIDE SEQUENCE [LARGE SCALE GENOMIC DNA]</scope>
    <source>
        <strain evidence="2 3">SC16a</strain>
    </source>
</reference>
<dbReference type="Proteomes" id="UP000037136">
    <property type="component" value="Unassembled WGS sequence"/>
</dbReference>
<name>A0A2A9P956_OPHUN</name>
<reference evidence="2 3" key="2">
    <citation type="journal article" date="2017" name="Sci. Rep.">
        <title>Ant-infecting Ophiocordyceps genomes reveal a high diversity of potential behavioral manipulation genes and a possible major role for enterotoxins.</title>
        <authorList>
            <person name="de Bekker C."/>
            <person name="Ohm R.A."/>
            <person name="Evans H.C."/>
            <person name="Brachmann A."/>
            <person name="Hughes D.P."/>
        </authorList>
    </citation>
    <scope>NUCLEOTIDE SEQUENCE [LARGE SCALE GENOMIC DNA]</scope>
    <source>
        <strain evidence="2 3">SC16a</strain>
    </source>
</reference>
<gene>
    <name evidence="2" type="ORF">XA68_15123</name>
</gene>
<feature type="compositionally biased region" description="Basic and acidic residues" evidence="1">
    <location>
        <begin position="56"/>
        <end position="82"/>
    </location>
</feature>